<evidence type="ECO:0000313" key="3">
    <source>
        <dbReference type="Proteomes" id="UP001177670"/>
    </source>
</evidence>
<name>A0AA40KVE7_9HYME</name>
<dbReference type="Proteomes" id="UP001177670">
    <property type="component" value="Unassembled WGS sequence"/>
</dbReference>
<organism evidence="2 3">
    <name type="scientific">Melipona bicolor</name>
    <dbReference type="NCBI Taxonomy" id="60889"/>
    <lineage>
        <taxon>Eukaryota</taxon>
        <taxon>Metazoa</taxon>
        <taxon>Ecdysozoa</taxon>
        <taxon>Arthropoda</taxon>
        <taxon>Hexapoda</taxon>
        <taxon>Insecta</taxon>
        <taxon>Pterygota</taxon>
        <taxon>Neoptera</taxon>
        <taxon>Endopterygota</taxon>
        <taxon>Hymenoptera</taxon>
        <taxon>Apocrita</taxon>
        <taxon>Aculeata</taxon>
        <taxon>Apoidea</taxon>
        <taxon>Anthophila</taxon>
        <taxon>Apidae</taxon>
        <taxon>Melipona</taxon>
    </lineage>
</organism>
<accession>A0AA40KVE7</accession>
<feature type="region of interest" description="Disordered" evidence="1">
    <location>
        <begin position="64"/>
        <end position="95"/>
    </location>
</feature>
<sequence length="95" mass="11145">MHFVADAVQRGAATTWRRANAIDVLEGRGQRSCAMCRVSCVRGFPPSALSQRRRLEVAARARRRWRRGARKAENEEEEEEKEEEEKEEEEEEEER</sequence>
<evidence type="ECO:0000313" key="2">
    <source>
        <dbReference type="EMBL" id="KAK1134210.1"/>
    </source>
</evidence>
<comment type="caution">
    <text evidence="2">The sequence shown here is derived from an EMBL/GenBank/DDBJ whole genome shotgun (WGS) entry which is preliminary data.</text>
</comment>
<dbReference type="EMBL" id="JAHYIQ010000003">
    <property type="protein sequence ID" value="KAK1134210.1"/>
    <property type="molecule type" value="Genomic_DNA"/>
</dbReference>
<proteinExistence type="predicted"/>
<protein>
    <submittedName>
        <fullName evidence="2">Uncharacterized protein</fullName>
    </submittedName>
</protein>
<gene>
    <name evidence="2" type="ORF">K0M31_011992</name>
</gene>
<dbReference type="AlphaFoldDB" id="A0AA40KVE7"/>
<keyword evidence="3" id="KW-1185">Reference proteome</keyword>
<reference evidence="2" key="1">
    <citation type="submission" date="2021-10" db="EMBL/GenBank/DDBJ databases">
        <title>Melipona bicolor Genome sequencing and assembly.</title>
        <authorList>
            <person name="Araujo N.S."/>
            <person name="Arias M.C."/>
        </authorList>
    </citation>
    <scope>NUCLEOTIDE SEQUENCE</scope>
    <source>
        <strain evidence="2">USP_2M_L1-L4_2017</strain>
        <tissue evidence="2">Whole body</tissue>
    </source>
</reference>
<evidence type="ECO:0000256" key="1">
    <source>
        <dbReference type="SAM" id="MobiDB-lite"/>
    </source>
</evidence>
<feature type="compositionally biased region" description="Acidic residues" evidence="1">
    <location>
        <begin position="74"/>
        <end position="95"/>
    </location>
</feature>